<evidence type="ECO:0000313" key="1">
    <source>
        <dbReference type="EMBL" id="NGO38577.1"/>
    </source>
</evidence>
<reference evidence="1 2" key="1">
    <citation type="submission" date="2020-02" db="EMBL/GenBank/DDBJ databases">
        <title>Draft genome sequence of Limisphaera ngatamarikiensis NGM72.4T, a thermophilic Verrucomicrobia grouped in subdivision 3.</title>
        <authorList>
            <person name="Carere C.R."/>
            <person name="Steen J."/>
            <person name="Hugenholtz P."/>
            <person name="Stott M.B."/>
        </authorList>
    </citation>
    <scope>NUCLEOTIDE SEQUENCE [LARGE SCALE GENOMIC DNA]</scope>
    <source>
        <strain evidence="1 2">NGM72.4</strain>
    </source>
</reference>
<organism evidence="1 2">
    <name type="scientific">Limisphaera ngatamarikiensis</name>
    <dbReference type="NCBI Taxonomy" id="1324935"/>
    <lineage>
        <taxon>Bacteria</taxon>
        <taxon>Pseudomonadati</taxon>
        <taxon>Verrucomicrobiota</taxon>
        <taxon>Verrucomicrobiia</taxon>
        <taxon>Limisphaerales</taxon>
        <taxon>Limisphaeraceae</taxon>
        <taxon>Limisphaera</taxon>
    </lineage>
</organism>
<keyword evidence="2" id="KW-1185">Reference proteome</keyword>
<name>A0A6M1RMB7_9BACT</name>
<gene>
    <name evidence="1" type="ORF">G4L39_04070</name>
</gene>
<evidence type="ECO:0008006" key="3">
    <source>
        <dbReference type="Google" id="ProtNLM"/>
    </source>
</evidence>
<proteinExistence type="predicted"/>
<dbReference type="AlphaFoldDB" id="A0A6M1RMB7"/>
<protein>
    <recommendedName>
        <fullName evidence="3">Flagellar protein FlgN</fullName>
    </recommendedName>
</protein>
<comment type="caution">
    <text evidence="1">The sequence shown here is derived from an EMBL/GenBank/DDBJ whole genome shotgun (WGS) entry which is preliminary data.</text>
</comment>
<evidence type="ECO:0000313" key="2">
    <source>
        <dbReference type="Proteomes" id="UP000477311"/>
    </source>
</evidence>
<accession>A0A6M1RMB7</accession>
<dbReference type="Proteomes" id="UP000477311">
    <property type="component" value="Unassembled WGS sequence"/>
</dbReference>
<dbReference type="EMBL" id="JAAKYA010000023">
    <property type="protein sequence ID" value="NGO38577.1"/>
    <property type="molecule type" value="Genomic_DNA"/>
</dbReference>
<sequence>MTASSENGLWSALREYWAVCQETLTLYREEQQLLQNGQEYPAFLFYRRRKDLLPRLEKALTEIRRWRGQIRSGDPAVPVPGTELRALTDEIQTMLMRILQLDRDNRQALLGRGLLPADHLPKPAAQQPHYVANLYRRHSAA</sequence>
<dbReference type="RefSeq" id="WP_205880768.1">
    <property type="nucleotide sequence ID" value="NZ_JAAKYA010000023.1"/>
</dbReference>